<dbReference type="EMBL" id="JBHMAA010000077">
    <property type="protein sequence ID" value="MFB9953424.1"/>
    <property type="molecule type" value="Genomic_DNA"/>
</dbReference>
<gene>
    <name evidence="1" type="ORF">ACFFP0_31690</name>
</gene>
<reference evidence="1 2" key="1">
    <citation type="submission" date="2024-09" db="EMBL/GenBank/DDBJ databases">
        <authorList>
            <person name="Sun Q."/>
            <person name="Mori K."/>
        </authorList>
    </citation>
    <scope>NUCLEOTIDE SEQUENCE [LARGE SCALE GENOMIC DNA]</scope>
    <source>
        <strain evidence="1 2">TBRC 4938</strain>
    </source>
</reference>
<evidence type="ECO:0000313" key="1">
    <source>
        <dbReference type="EMBL" id="MFB9953424.1"/>
    </source>
</evidence>
<keyword evidence="2" id="KW-1185">Reference proteome</keyword>
<accession>A0ABV6ATI5</accession>
<dbReference type="RefSeq" id="WP_377266212.1">
    <property type="nucleotide sequence ID" value="NZ_JBHMAA010000077.1"/>
</dbReference>
<protein>
    <submittedName>
        <fullName evidence="1">Uncharacterized protein</fullName>
    </submittedName>
</protein>
<dbReference type="Proteomes" id="UP001589692">
    <property type="component" value="Unassembled WGS sequence"/>
</dbReference>
<sequence>MHDYSDFTSRASAARETTSWNGLCRILGLRERRTSKHAPWRDVVRWFETADRFLGGNGEPLHKNADALARAKEIAARIILGENEEGILELAEAEAKGRSAFSTSLRRLPFDAYIDDLKPGFARWLLVQNAPKEHLPSGTFFRIALREIRLGNFPMERPSHGFRTFGFLAHRHGGESMAKGARVLWQKFSLDTGLGSNVTDAGFREILLAAGEGDDDNE</sequence>
<organism evidence="1 2">
    <name type="scientific">Rhizobium puerariae</name>
    <dbReference type="NCBI Taxonomy" id="1585791"/>
    <lineage>
        <taxon>Bacteria</taxon>
        <taxon>Pseudomonadati</taxon>
        <taxon>Pseudomonadota</taxon>
        <taxon>Alphaproteobacteria</taxon>
        <taxon>Hyphomicrobiales</taxon>
        <taxon>Rhizobiaceae</taxon>
        <taxon>Rhizobium/Agrobacterium group</taxon>
        <taxon>Rhizobium</taxon>
    </lineage>
</organism>
<comment type="caution">
    <text evidence="1">The sequence shown here is derived from an EMBL/GenBank/DDBJ whole genome shotgun (WGS) entry which is preliminary data.</text>
</comment>
<proteinExistence type="predicted"/>
<evidence type="ECO:0000313" key="2">
    <source>
        <dbReference type="Proteomes" id="UP001589692"/>
    </source>
</evidence>
<name>A0ABV6ATI5_9HYPH</name>